<organism evidence="1 2">
    <name type="scientific">Calothrix anomala FACHB-343</name>
    <dbReference type="NCBI Taxonomy" id="2692894"/>
    <lineage>
        <taxon>Bacteria</taxon>
        <taxon>Bacillati</taxon>
        <taxon>Cyanobacteriota</taxon>
        <taxon>Cyanophyceae</taxon>
        <taxon>Nostocales</taxon>
        <taxon>Calotrichaceae</taxon>
        <taxon>Calothrix</taxon>
    </lineage>
</organism>
<comment type="caution">
    <text evidence="1">The sequence shown here is derived from an EMBL/GenBank/DDBJ whole genome shotgun (WGS) entry which is preliminary data.</text>
</comment>
<dbReference type="RefSeq" id="WP_190547036.1">
    <property type="nucleotide sequence ID" value="NZ_JACJQG010000043.1"/>
</dbReference>
<name>A0ABR8B044_9CYAN</name>
<sequence>MRSRHRKALKMFSGVFHRMEVKSHKSQESELCQKDQFNYNRPTDKYFKTM</sequence>
<reference evidence="1 2" key="1">
    <citation type="journal article" date="2020" name="ISME J.">
        <title>Comparative genomics reveals insights into cyanobacterial evolution and habitat adaptation.</title>
        <authorList>
            <person name="Chen M.Y."/>
            <person name="Teng W.K."/>
            <person name="Zhao L."/>
            <person name="Hu C.X."/>
            <person name="Zhou Y.K."/>
            <person name="Han B.P."/>
            <person name="Song L.R."/>
            <person name="Shu W.S."/>
        </authorList>
    </citation>
    <scope>NUCLEOTIDE SEQUENCE [LARGE SCALE GENOMIC DNA]</scope>
    <source>
        <strain evidence="1 2">FACHB-343</strain>
    </source>
</reference>
<accession>A0ABR8B044</accession>
<dbReference type="EMBL" id="JACJQG010000043">
    <property type="protein sequence ID" value="MBD2227289.1"/>
    <property type="molecule type" value="Genomic_DNA"/>
</dbReference>
<gene>
    <name evidence="1" type="ORF">H6G08_22840</name>
</gene>
<proteinExistence type="predicted"/>
<evidence type="ECO:0000313" key="1">
    <source>
        <dbReference type="EMBL" id="MBD2227289.1"/>
    </source>
</evidence>
<evidence type="ECO:0000313" key="2">
    <source>
        <dbReference type="Proteomes" id="UP000647273"/>
    </source>
</evidence>
<protein>
    <submittedName>
        <fullName evidence="1">Uncharacterized protein</fullName>
    </submittedName>
</protein>
<keyword evidence="2" id="KW-1185">Reference proteome</keyword>
<dbReference type="Proteomes" id="UP000647273">
    <property type="component" value="Unassembled WGS sequence"/>
</dbReference>